<proteinExistence type="predicted"/>
<name>I1CCK9_RHIO9</name>
<keyword evidence="2" id="KW-1185">Reference proteome</keyword>
<accession>I1CCK9</accession>
<sequence length="86" mass="9985">MWACMVFGTYMKQKAVNNKPPMGMPDNRKHAAAENPEIRVVNKRKLLKRPEDGAYIILSESEMWTKEVESIDSYSPFLRTTHEEVL</sequence>
<organism evidence="1 2">
    <name type="scientific">Rhizopus delemar (strain RA 99-880 / ATCC MYA-4621 / FGSC 9543 / NRRL 43880)</name>
    <name type="common">Mucormycosis agent</name>
    <name type="synonym">Rhizopus arrhizus var. delemar</name>
    <dbReference type="NCBI Taxonomy" id="246409"/>
    <lineage>
        <taxon>Eukaryota</taxon>
        <taxon>Fungi</taxon>
        <taxon>Fungi incertae sedis</taxon>
        <taxon>Mucoromycota</taxon>
        <taxon>Mucoromycotina</taxon>
        <taxon>Mucoromycetes</taxon>
        <taxon>Mucorales</taxon>
        <taxon>Mucorineae</taxon>
        <taxon>Rhizopodaceae</taxon>
        <taxon>Rhizopus</taxon>
    </lineage>
</organism>
<dbReference type="RefSeq" id="XP_067521585.1">
    <property type="nucleotide sequence ID" value="XM_067665484.1"/>
</dbReference>
<dbReference type="InParanoid" id="I1CCK9"/>
<dbReference type="Proteomes" id="UP000009138">
    <property type="component" value="Unassembled WGS sequence"/>
</dbReference>
<gene>
    <name evidence="1" type="ORF">RO3G_10900</name>
</gene>
<dbReference type="GeneID" id="93617865"/>
<dbReference type="EMBL" id="CH476739">
    <property type="protein sequence ID" value="EIE86189.1"/>
    <property type="molecule type" value="Genomic_DNA"/>
</dbReference>
<reference evidence="1 2" key="1">
    <citation type="journal article" date="2009" name="PLoS Genet.">
        <title>Genomic analysis of the basal lineage fungus Rhizopus oryzae reveals a whole-genome duplication.</title>
        <authorList>
            <person name="Ma L.-J."/>
            <person name="Ibrahim A.S."/>
            <person name="Skory C."/>
            <person name="Grabherr M.G."/>
            <person name="Burger G."/>
            <person name="Butler M."/>
            <person name="Elias M."/>
            <person name="Idnurm A."/>
            <person name="Lang B.F."/>
            <person name="Sone T."/>
            <person name="Abe A."/>
            <person name="Calvo S.E."/>
            <person name="Corrochano L.M."/>
            <person name="Engels R."/>
            <person name="Fu J."/>
            <person name="Hansberg W."/>
            <person name="Kim J.-M."/>
            <person name="Kodira C.D."/>
            <person name="Koehrsen M.J."/>
            <person name="Liu B."/>
            <person name="Miranda-Saavedra D."/>
            <person name="O'Leary S."/>
            <person name="Ortiz-Castellanos L."/>
            <person name="Poulter R."/>
            <person name="Rodriguez-Romero J."/>
            <person name="Ruiz-Herrera J."/>
            <person name="Shen Y.-Q."/>
            <person name="Zeng Q."/>
            <person name="Galagan J."/>
            <person name="Birren B.W."/>
            <person name="Cuomo C.A."/>
            <person name="Wickes B.L."/>
        </authorList>
    </citation>
    <scope>NUCLEOTIDE SEQUENCE [LARGE SCALE GENOMIC DNA]</scope>
    <source>
        <strain evidence="2">RA 99-880 / ATCC MYA-4621 / FGSC 9543 / NRRL 43880</strain>
    </source>
</reference>
<dbReference type="AlphaFoldDB" id="I1CCK9"/>
<dbReference type="VEuPathDB" id="FungiDB:RO3G_10900"/>
<evidence type="ECO:0000313" key="1">
    <source>
        <dbReference type="EMBL" id="EIE86189.1"/>
    </source>
</evidence>
<evidence type="ECO:0000313" key="2">
    <source>
        <dbReference type="Proteomes" id="UP000009138"/>
    </source>
</evidence>
<protein>
    <submittedName>
        <fullName evidence="1">Uncharacterized protein</fullName>
    </submittedName>
</protein>